<dbReference type="AlphaFoldDB" id="A0A0J6T0V1"/>
<dbReference type="SUPFAM" id="SSF51905">
    <property type="entry name" value="FAD/NAD(P)-binding domain"/>
    <property type="match status" value="1"/>
</dbReference>
<dbReference type="GO" id="GO:0016491">
    <property type="term" value="F:oxidoreductase activity"/>
    <property type="evidence" value="ECO:0007669"/>
    <property type="project" value="UniProtKB-KW"/>
</dbReference>
<evidence type="ECO:0000256" key="2">
    <source>
        <dbReference type="SAM" id="MobiDB-lite"/>
    </source>
</evidence>
<accession>A0A0J6T0V1</accession>
<comment type="caution">
    <text evidence="4">The sequence shown here is derived from an EMBL/GenBank/DDBJ whole genome shotgun (WGS) entry which is preliminary data.</text>
</comment>
<dbReference type="PANTHER" id="PTHR13847">
    <property type="entry name" value="SARCOSINE DEHYDROGENASE-RELATED"/>
    <property type="match status" value="1"/>
</dbReference>
<evidence type="ECO:0000313" key="5">
    <source>
        <dbReference type="Proteomes" id="UP000035955"/>
    </source>
</evidence>
<feature type="compositionally biased region" description="Basic and acidic residues" evidence="2">
    <location>
        <begin position="1"/>
        <end position="11"/>
    </location>
</feature>
<gene>
    <name evidence="4" type="ORF">VQ02_09725</name>
</gene>
<organism evidence="4 5">
    <name type="scientific">Methylobacterium variabile</name>
    <dbReference type="NCBI Taxonomy" id="298794"/>
    <lineage>
        <taxon>Bacteria</taxon>
        <taxon>Pseudomonadati</taxon>
        <taxon>Pseudomonadota</taxon>
        <taxon>Alphaproteobacteria</taxon>
        <taxon>Hyphomicrobiales</taxon>
        <taxon>Methylobacteriaceae</taxon>
        <taxon>Methylobacterium</taxon>
    </lineage>
</organism>
<dbReference type="EMBL" id="LABY01000057">
    <property type="protein sequence ID" value="KMO39604.1"/>
    <property type="molecule type" value="Genomic_DNA"/>
</dbReference>
<proteinExistence type="predicted"/>
<dbReference type="InterPro" id="IPR006076">
    <property type="entry name" value="FAD-dep_OxRdtase"/>
</dbReference>
<evidence type="ECO:0000259" key="3">
    <source>
        <dbReference type="Pfam" id="PF01266"/>
    </source>
</evidence>
<dbReference type="Gene3D" id="3.30.9.10">
    <property type="entry name" value="D-Amino Acid Oxidase, subunit A, domain 2"/>
    <property type="match status" value="1"/>
</dbReference>
<dbReference type="OrthoDB" id="9814969at2"/>
<evidence type="ECO:0000313" key="4">
    <source>
        <dbReference type="EMBL" id="KMO39604.1"/>
    </source>
</evidence>
<dbReference type="InterPro" id="IPR036188">
    <property type="entry name" value="FAD/NAD-bd_sf"/>
</dbReference>
<reference evidence="4 5" key="1">
    <citation type="submission" date="2015-03" db="EMBL/GenBank/DDBJ databases">
        <title>Genome sequencing of Methylobacterium variabile DSM 16961.</title>
        <authorList>
            <person name="Chaudhry V."/>
            <person name="Patil P.B."/>
        </authorList>
    </citation>
    <scope>NUCLEOTIDE SEQUENCE [LARGE SCALE GENOMIC DNA]</scope>
    <source>
        <strain evidence="4 5">DSM 16961</strain>
    </source>
</reference>
<keyword evidence="5" id="KW-1185">Reference proteome</keyword>
<feature type="domain" description="FAD dependent oxidoreductase" evidence="3">
    <location>
        <begin position="31"/>
        <end position="383"/>
    </location>
</feature>
<dbReference type="Pfam" id="PF01266">
    <property type="entry name" value="DAO"/>
    <property type="match status" value="1"/>
</dbReference>
<dbReference type="PANTHER" id="PTHR13847:SF281">
    <property type="entry name" value="FAD DEPENDENT OXIDOREDUCTASE DOMAIN-CONTAINING PROTEIN"/>
    <property type="match status" value="1"/>
</dbReference>
<dbReference type="RefSeq" id="WP_048443983.1">
    <property type="nucleotide sequence ID" value="NZ_LABY01000057.1"/>
</dbReference>
<dbReference type="Proteomes" id="UP000035955">
    <property type="component" value="Unassembled WGS sequence"/>
</dbReference>
<protein>
    <submittedName>
        <fullName evidence="4">FAD-dependent oxidoreductase</fullName>
    </submittedName>
</protein>
<dbReference type="Gene3D" id="3.50.50.60">
    <property type="entry name" value="FAD/NAD(P)-binding domain"/>
    <property type="match status" value="1"/>
</dbReference>
<keyword evidence="1" id="KW-0560">Oxidoreductase</keyword>
<dbReference type="GO" id="GO:0005737">
    <property type="term" value="C:cytoplasm"/>
    <property type="evidence" value="ECO:0007669"/>
    <property type="project" value="TreeGrafter"/>
</dbReference>
<feature type="region of interest" description="Disordered" evidence="2">
    <location>
        <begin position="1"/>
        <end position="22"/>
    </location>
</feature>
<sequence length="433" mass="44770">MNNDPRSHGLWERTAPPAPDTPALRGDATADVAVVGAGYTGLSAALHLAKGGAQVTVLEGEAVGFGGSGRNVGLVNAGLWVKPDLVPAALGPERGERLLTLLGAAPRLVFDLVAEHGIACEAEGAGTLHCAVGPKGLSDLEDRARQWQARGAPVRLVDAAEAASLTGTPAYAGALLDARAGTIQPLAYARGLARAALAAGAAIHAGSPVLGVAEDGPRWRLATPGGTLTADWVVVATNAYTRAPWPEIRAEIAHLPYFNIATAPLGDNLRGTILPGRQGAWDTKSVLTSFRLDQAGRLVIGSVGALRGSGGPVHRAWARRTLRALFPQAGDVPFEAEWYGQIGMTADALPRFHRLARNVVGFSGYNGRGIAPGTAFGRVLADLVAGRVAEADLPLPVTAPAPIGFRMVRELAYEVGAQAVHLAQARVRGRAAS</sequence>
<evidence type="ECO:0000256" key="1">
    <source>
        <dbReference type="ARBA" id="ARBA00023002"/>
    </source>
</evidence>
<dbReference type="PATRIC" id="fig|298794.3.peg.6486"/>
<name>A0A0J6T0V1_9HYPH</name>